<reference evidence="1 2" key="1">
    <citation type="submission" date="2017-08" db="EMBL/GenBank/DDBJ databases">
        <title>WGS of Clinical strains of the CDC Group NO-1 linked to zoonotic infections in humans.</title>
        <authorList>
            <person name="Bernier A.-M."/>
            <person name="Bernard K."/>
        </authorList>
    </citation>
    <scope>NUCLEOTIDE SEQUENCE [LARGE SCALE GENOMIC DNA]</scope>
    <source>
        <strain evidence="1 2">NML79-0751</strain>
    </source>
</reference>
<name>A0A2A2AHA7_9BURK</name>
<dbReference type="AlphaFoldDB" id="A0A2A2AHA7"/>
<dbReference type="EMBL" id="NSJD01000033">
    <property type="protein sequence ID" value="PAT37945.1"/>
    <property type="molecule type" value="Genomic_DNA"/>
</dbReference>
<sequence length="91" mass="10810">MHIDFDVAKNERNVRERGLPFALAESFDFETALIWQDTRKEYPETRWVALGRIHDRVYALVFSETPVGIRIISLRKANRREVARYEQETQS</sequence>
<accession>A0A2A2AHA7</accession>
<dbReference type="InterPro" id="IPR038573">
    <property type="entry name" value="BrnT_sf"/>
</dbReference>
<proteinExistence type="predicted"/>
<dbReference type="Proteomes" id="UP000218644">
    <property type="component" value="Unassembled WGS sequence"/>
</dbReference>
<evidence type="ECO:0000313" key="1">
    <source>
        <dbReference type="EMBL" id="PAT37945.1"/>
    </source>
</evidence>
<gene>
    <name evidence="1" type="ORF">CK623_13260</name>
</gene>
<protein>
    <recommendedName>
        <fullName evidence="3">BrnT family toxin</fullName>
    </recommendedName>
</protein>
<organism evidence="1 2">
    <name type="scientific">Vandammella animalimorsus</name>
    <dbReference type="NCBI Taxonomy" id="2029117"/>
    <lineage>
        <taxon>Bacteria</taxon>
        <taxon>Pseudomonadati</taxon>
        <taxon>Pseudomonadota</taxon>
        <taxon>Betaproteobacteria</taxon>
        <taxon>Burkholderiales</taxon>
        <taxon>Comamonadaceae</taxon>
        <taxon>Vandammella</taxon>
    </lineage>
</organism>
<comment type="caution">
    <text evidence="1">The sequence shown here is derived from an EMBL/GenBank/DDBJ whole genome shotgun (WGS) entry which is preliminary data.</text>
</comment>
<evidence type="ECO:0000313" key="2">
    <source>
        <dbReference type="Proteomes" id="UP000218644"/>
    </source>
</evidence>
<dbReference type="InterPro" id="IPR007460">
    <property type="entry name" value="BrnT_toxin"/>
</dbReference>
<dbReference type="RefSeq" id="WP_095557839.1">
    <property type="nucleotide sequence ID" value="NZ_NSJD01000033.1"/>
</dbReference>
<dbReference type="Pfam" id="PF04365">
    <property type="entry name" value="BrnT_toxin"/>
    <property type="match status" value="1"/>
</dbReference>
<dbReference type="Gene3D" id="3.10.450.530">
    <property type="entry name" value="Ribonuclease toxin, BrnT, of type II toxin-antitoxin system"/>
    <property type="match status" value="1"/>
</dbReference>
<evidence type="ECO:0008006" key="3">
    <source>
        <dbReference type="Google" id="ProtNLM"/>
    </source>
</evidence>